<sequence>MHPKSIASILAAADPISKRSAVNGFSGPRASTSNSNHGSLDTSFNDFLCSRLHLTTSDDICRDSLSPKLGSPDVTWPRINEEQEEEKVEEDEELLRCSIHGLYSIPMSRGMHLDFYLPARLTDYHRSISIPTRRMQLYGTHRSNSSSSHSYHHSSNPMTTHSGEHRMRICPRLDRHHDSSERSIAHSYRQEFDHDQLEPCIRRHWQYHWVSDPPQVPPISSPVASSPYISAYEEYEARFLEESPHQEYNHQIYGHTRSDFMNNQRYIDPDNMNYEELLRLGDEVGDVKNDMWRQKACEVLSSLPTHHCVSSVSILLLQMMES</sequence>
<dbReference type="Proteomes" id="UP001163321">
    <property type="component" value="Chromosome 10"/>
</dbReference>
<proteinExistence type="predicted"/>
<dbReference type="EMBL" id="CM047589">
    <property type="protein sequence ID" value="KAI9920287.1"/>
    <property type="molecule type" value="Genomic_DNA"/>
</dbReference>
<gene>
    <name evidence="1" type="ORF">PsorP6_015477</name>
</gene>
<evidence type="ECO:0000313" key="2">
    <source>
        <dbReference type="Proteomes" id="UP001163321"/>
    </source>
</evidence>
<evidence type="ECO:0000313" key="1">
    <source>
        <dbReference type="EMBL" id="KAI9920287.1"/>
    </source>
</evidence>
<name>A0ACC0WNG7_9STRA</name>
<reference evidence="1 2" key="1">
    <citation type="journal article" date="2022" name="bioRxiv">
        <title>The genome of the oomycete Peronosclerospora sorghi, a cosmopolitan pathogen of maize and sorghum, is inflated with dispersed pseudogenes.</title>
        <authorList>
            <person name="Fletcher K."/>
            <person name="Martin F."/>
            <person name="Isakeit T."/>
            <person name="Cavanaugh K."/>
            <person name="Magill C."/>
            <person name="Michelmore R."/>
        </authorList>
    </citation>
    <scope>NUCLEOTIDE SEQUENCE [LARGE SCALE GENOMIC DNA]</scope>
    <source>
        <strain evidence="1">P6</strain>
    </source>
</reference>
<organism evidence="1 2">
    <name type="scientific">Peronosclerospora sorghi</name>
    <dbReference type="NCBI Taxonomy" id="230839"/>
    <lineage>
        <taxon>Eukaryota</taxon>
        <taxon>Sar</taxon>
        <taxon>Stramenopiles</taxon>
        <taxon>Oomycota</taxon>
        <taxon>Peronosporomycetes</taxon>
        <taxon>Peronosporales</taxon>
        <taxon>Peronosporaceae</taxon>
        <taxon>Peronosclerospora</taxon>
    </lineage>
</organism>
<accession>A0ACC0WNG7</accession>
<keyword evidence="2" id="KW-1185">Reference proteome</keyword>
<comment type="caution">
    <text evidence="1">The sequence shown here is derived from an EMBL/GenBank/DDBJ whole genome shotgun (WGS) entry which is preliminary data.</text>
</comment>
<protein>
    <submittedName>
        <fullName evidence="1">Uncharacterized protein</fullName>
    </submittedName>
</protein>